<dbReference type="WBParaSite" id="PTRK_0001250600.1">
    <property type="protein sequence ID" value="PTRK_0001250600.1"/>
    <property type="gene ID" value="PTRK_0001250600"/>
</dbReference>
<keyword evidence="2 5" id="KW-0812">Transmembrane</keyword>
<evidence type="ECO:0000256" key="4">
    <source>
        <dbReference type="ARBA" id="ARBA00023136"/>
    </source>
</evidence>
<dbReference type="Gene3D" id="1.20.1080.10">
    <property type="entry name" value="Glycerol uptake facilitator protein"/>
    <property type="match status" value="1"/>
</dbReference>
<keyword evidence="3 5" id="KW-1133">Transmembrane helix</keyword>
<accession>A0A0N4ZV98</accession>
<evidence type="ECO:0000256" key="2">
    <source>
        <dbReference type="ARBA" id="ARBA00022692"/>
    </source>
</evidence>
<comment type="subcellular location">
    <subcellularLocation>
        <location evidence="1">Membrane</location>
        <topology evidence="1">Multi-pass membrane protein</topology>
    </subcellularLocation>
</comment>
<dbReference type="PANTHER" id="PTHR21191">
    <property type="entry name" value="AQUAPORIN"/>
    <property type="match status" value="1"/>
</dbReference>
<dbReference type="AlphaFoldDB" id="A0A0N4ZV98"/>
<feature type="transmembrane region" description="Helical" evidence="5">
    <location>
        <begin position="26"/>
        <end position="46"/>
    </location>
</feature>
<dbReference type="STRING" id="131310.A0A0N4ZV98"/>
<dbReference type="SUPFAM" id="SSF81338">
    <property type="entry name" value="Aquaporin-like"/>
    <property type="match status" value="1"/>
</dbReference>
<dbReference type="GO" id="GO:0005737">
    <property type="term" value="C:cytoplasm"/>
    <property type="evidence" value="ECO:0007669"/>
    <property type="project" value="TreeGrafter"/>
</dbReference>
<evidence type="ECO:0000256" key="3">
    <source>
        <dbReference type="ARBA" id="ARBA00022989"/>
    </source>
</evidence>
<proteinExistence type="predicted"/>
<dbReference type="GO" id="GO:0016020">
    <property type="term" value="C:membrane"/>
    <property type="evidence" value="ECO:0007669"/>
    <property type="project" value="UniProtKB-SubCell"/>
</dbReference>
<dbReference type="PANTHER" id="PTHR21191:SF16">
    <property type="entry name" value="AQUAPORIN"/>
    <property type="match status" value="1"/>
</dbReference>
<reference evidence="7" key="1">
    <citation type="submission" date="2017-02" db="UniProtKB">
        <authorList>
            <consortium name="WormBaseParasite"/>
        </authorList>
    </citation>
    <scope>IDENTIFICATION</scope>
</reference>
<evidence type="ECO:0000313" key="6">
    <source>
        <dbReference type="Proteomes" id="UP000038045"/>
    </source>
</evidence>
<dbReference type="Proteomes" id="UP000038045">
    <property type="component" value="Unplaced"/>
</dbReference>
<evidence type="ECO:0000256" key="1">
    <source>
        <dbReference type="ARBA" id="ARBA00004141"/>
    </source>
</evidence>
<feature type="transmembrane region" description="Helical" evidence="5">
    <location>
        <begin position="66"/>
        <end position="86"/>
    </location>
</feature>
<organism evidence="6 7">
    <name type="scientific">Parastrongyloides trichosuri</name>
    <name type="common">Possum-specific nematode worm</name>
    <dbReference type="NCBI Taxonomy" id="131310"/>
    <lineage>
        <taxon>Eukaryota</taxon>
        <taxon>Metazoa</taxon>
        <taxon>Ecdysozoa</taxon>
        <taxon>Nematoda</taxon>
        <taxon>Chromadorea</taxon>
        <taxon>Rhabditida</taxon>
        <taxon>Tylenchina</taxon>
        <taxon>Panagrolaimomorpha</taxon>
        <taxon>Strongyloidoidea</taxon>
        <taxon>Strongyloididae</taxon>
        <taxon>Parastrongyloides</taxon>
    </lineage>
</organism>
<dbReference type="InterPro" id="IPR023271">
    <property type="entry name" value="Aquaporin-like"/>
</dbReference>
<keyword evidence="4 5" id="KW-0472">Membrane</keyword>
<dbReference type="GO" id="GO:0015267">
    <property type="term" value="F:channel activity"/>
    <property type="evidence" value="ECO:0007669"/>
    <property type="project" value="TreeGrafter"/>
</dbReference>
<keyword evidence="6" id="KW-1185">Reference proteome</keyword>
<dbReference type="InterPro" id="IPR051883">
    <property type="entry name" value="AQP11/12_channel"/>
</dbReference>
<sequence length="123" mass="13737">MLSEGMGVIGIHYGIKIVNRYIESPFLVNIFNGMAVASVCVMGLEITGMYANPIIAWAGTFNCHGLSHLGHFLVYWIGPTLGLFMISDNVDEEKKENYIIEEVSKSETISKNVIRRRAKKISK</sequence>
<protein>
    <submittedName>
        <fullName evidence="7">Aquaporin</fullName>
    </submittedName>
</protein>
<evidence type="ECO:0000313" key="7">
    <source>
        <dbReference type="WBParaSite" id="PTRK_0001250600.1"/>
    </source>
</evidence>
<evidence type="ECO:0000256" key="5">
    <source>
        <dbReference type="SAM" id="Phobius"/>
    </source>
</evidence>
<name>A0A0N4ZV98_PARTI</name>